<accession>A0AAP0G6L4</accession>
<name>A0AAP0G6L4_9ASPA</name>
<evidence type="ECO:0000313" key="2">
    <source>
        <dbReference type="Proteomes" id="UP001418222"/>
    </source>
</evidence>
<dbReference type="EMBL" id="JBBWWQ010000008">
    <property type="protein sequence ID" value="KAK8940918.1"/>
    <property type="molecule type" value="Genomic_DNA"/>
</dbReference>
<protein>
    <submittedName>
        <fullName evidence="1">Uncharacterized protein</fullName>
    </submittedName>
</protein>
<sequence>MICASYLHSLDGKDPLMIVASSHAHWQTIDYIFRIPLKALFDAEQRRGRALGPFGTDLTTLHIWRARIDDRTPRLRLERRRESKSYITLCFLDFYFMYFEASPAGQS</sequence>
<dbReference type="AlphaFoldDB" id="A0AAP0G6L4"/>
<keyword evidence="2" id="KW-1185">Reference proteome</keyword>
<proteinExistence type="predicted"/>
<dbReference type="Proteomes" id="UP001418222">
    <property type="component" value="Unassembled WGS sequence"/>
</dbReference>
<reference evidence="1 2" key="1">
    <citation type="journal article" date="2022" name="Nat. Plants">
        <title>Genomes of leafy and leafless Platanthera orchids illuminate the evolution of mycoheterotrophy.</title>
        <authorList>
            <person name="Li M.H."/>
            <person name="Liu K.W."/>
            <person name="Li Z."/>
            <person name="Lu H.C."/>
            <person name="Ye Q.L."/>
            <person name="Zhang D."/>
            <person name="Wang J.Y."/>
            <person name="Li Y.F."/>
            <person name="Zhong Z.M."/>
            <person name="Liu X."/>
            <person name="Yu X."/>
            <person name="Liu D.K."/>
            <person name="Tu X.D."/>
            <person name="Liu B."/>
            <person name="Hao Y."/>
            <person name="Liao X.Y."/>
            <person name="Jiang Y.T."/>
            <person name="Sun W.H."/>
            <person name="Chen J."/>
            <person name="Chen Y.Q."/>
            <person name="Ai Y."/>
            <person name="Zhai J.W."/>
            <person name="Wu S.S."/>
            <person name="Zhou Z."/>
            <person name="Hsiao Y.Y."/>
            <person name="Wu W.L."/>
            <person name="Chen Y.Y."/>
            <person name="Lin Y.F."/>
            <person name="Hsu J.L."/>
            <person name="Li C.Y."/>
            <person name="Wang Z.W."/>
            <person name="Zhao X."/>
            <person name="Zhong W.Y."/>
            <person name="Ma X.K."/>
            <person name="Ma L."/>
            <person name="Huang J."/>
            <person name="Chen G.Z."/>
            <person name="Huang M.Z."/>
            <person name="Huang L."/>
            <person name="Peng D.H."/>
            <person name="Luo Y.B."/>
            <person name="Zou S.Q."/>
            <person name="Chen S.P."/>
            <person name="Lan S."/>
            <person name="Tsai W.C."/>
            <person name="Van de Peer Y."/>
            <person name="Liu Z.J."/>
        </authorList>
    </citation>
    <scope>NUCLEOTIDE SEQUENCE [LARGE SCALE GENOMIC DNA]</scope>
    <source>
        <strain evidence="1">Lor287</strain>
    </source>
</reference>
<gene>
    <name evidence="1" type="ORF">KSP39_PZI010248</name>
</gene>
<evidence type="ECO:0000313" key="1">
    <source>
        <dbReference type="EMBL" id="KAK8940918.1"/>
    </source>
</evidence>
<organism evidence="1 2">
    <name type="scientific">Platanthera zijinensis</name>
    <dbReference type="NCBI Taxonomy" id="2320716"/>
    <lineage>
        <taxon>Eukaryota</taxon>
        <taxon>Viridiplantae</taxon>
        <taxon>Streptophyta</taxon>
        <taxon>Embryophyta</taxon>
        <taxon>Tracheophyta</taxon>
        <taxon>Spermatophyta</taxon>
        <taxon>Magnoliopsida</taxon>
        <taxon>Liliopsida</taxon>
        <taxon>Asparagales</taxon>
        <taxon>Orchidaceae</taxon>
        <taxon>Orchidoideae</taxon>
        <taxon>Orchideae</taxon>
        <taxon>Orchidinae</taxon>
        <taxon>Platanthera</taxon>
    </lineage>
</organism>
<comment type="caution">
    <text evidence="1">The sequence shown here is derived from an EMBL/GenBank/DDBJ whole genome shotgun (WGS) entry which is preliminary data.</text>
</comment>